<name>A0ACC2FFW8_DALPE</name>
<gene>
    <name evidence="1" type="ORF">DPEC_G00298260</name>
</gene>
<dbReference type="EMBL" id="CM055755">
    <property type="protein sequence ID" value="KAJ7990239.1"/>
    <property type="molecule type" value="Genomic_DNA"/>
</dbReference>
<reference evidence="1" key="1">
    <citation type="submission" date="2021-05" db="EMBL/GenBank/DDBJ databases">
        <authorList>
            <person name="Pan Q."/>
            <person name="Jouanno E."/>
            <person name="Zahm M."/>
            <person name="Klopp C."/>
            <person name="Cabau C."/>
            <person name="Louis A."/>
            <person name="Berthelot C."/>
            <person name="Parey E."/>
            <person name="Roest Crollius H."/>
            <person name="Montfort J."/>
            <person name="Robinson-Rechavi M."/>
            <person name="Bouchez O."/>
            <person name="Lampietro C."/>
            <person name="Lopez Roques C."/>
            <person name="Donnadieu C."/>
            <person name="Postlethwait J."/>
            <person name="Bobe J."/>
            <person name="Dillon D."/>
            <person name="Chandos A."/>
            <person name="von Hippel F."/>
            <person name="Guiguen Y."/>
        </authorList>
    </citation>
    <scope>NUCLEOTIDE SEQUENCE</scope>
    <source>
        <strain evidence="1">YG-Jan2019</strain>
    </source>
</reference>
<accession>A0ACC2FFW8</accession>
<organism evidence="1 2">
    <name type="scientific">Dallia pectoralis</name>
    <name type="common">Alaska blackfish</name>
    <dbReference type="NCBI Taxonomy" id="75939"/>
    <lineage>
        <taxon>Eukaryota</taxon>
        <taxon>Metazoa</taxon>
        <taxon>Chordata</taxon>
        <taxon>Craniata</taxon>
        <taxon>Vertebrata</taxon>
        <taxon>Euteleostomi</taxon>
        <taxon>Actinopterygii</taxon>
        <taxon>Neopterygii</taxon>
        <taxon>Teleostei</taxon>
        <taxon>Protacanthopterygii</taxon>
        <taxon>Esociformes</taxon>
        <taxon>Umbridae</taxon>
        <taxon>Dallia</taxon>
    </lineage>
</organism>
<evidence type="ECO:0000313" key="2">
    <source>
        <dbReference type="Proteomes" id="UP001157502"/>
    </source>
</evidence>
<comment type="caution">
    <text evidence="1">The sequence shown here is derived from an EMBL/GenBank/DDBJ whole genome shotgun (WGS) entry which is preliminary data.</text>
</comment>
<evidence type="ECO:0000313" key="1">
    <source>
        <dbReference type="EMBL" id="KAJ7990239.1"/>
    </source>
</evidence>
<protein>
    <submittedName>
        <fullName evidence="1">Uncharacterized protein</fullName>
    </submittedName>
</protein>
<dbReference type="Proteomes" id="UP001157502">
    <property type="component" value="Chromosome 28"/>
</dbReference>
<proteinExistence type="predicted"/>
<sequence length="68" mass="7397">MSKCFPKHWSKISSEQLCRVKATLAYDKPALPGACSRGTRGKSVLLTTLSGEDTEERPCRRLLSAASA</sequence>
<keyword evidence="2" id="KW-1185">Reference proteome</keyword>